<dbReference type="PROSITE" id="PS50048">
    <property type="entry name" value="ZN2_CY6_FUNGAL_2"/>
    <property type="match status" value="1"/>
</dbReference>
<dbReference type="GeneID" id="87952512"/>
<dbReference type="InterPro" id="IPR050613">
    <property type="entry name" value="Sec_Metabolite_Reg"/>
</dbReference>
<dbReference type="InterPro" id="IPR007219">
    <property type="entry name" value="XnlR_reg_dom"/>
</dbReference>
<dbReference type="Pfam" id="PF04082">
    <property type="entry name" value="Fungal_trans"/>
    <property type="match status" value="1"/>
</dbReference>
<organism evidence="6 7">
    <name type="scientific">Kwoniella shivajii</name>
    <dbReference type="NCBI Taxonomy" id="564305"/>
    <lineage>
        <taxon>Eukaryota</taxon>
        <taxon>Fungi</taxon>
        <taxon>Dikarya</taxon>
        <taxon>Basidiomycota</taxon>
        <taxon>Agaricomycotina</taxon>
        <taxon>Tremellomycetes</taxon>
        <taxon>Tremellales</taxon>
        <taxon>Cryptococcaceae</taxon>
        <taxon>Kwoniella</taxon>
    </lineage>
</organism>
<evidence type="ECO:0000256" key="2">
    <source>
        <dbReference type="ARBA" id="ARBA00022723"/>
    </source>
</evidence>
<dbReference type="SMART" id="SM00066">
    <property type="entry name" value="GAL4"/>
    <property type="match status" value="1"/>
</dbReference>
<dbReference type="RefSeq" id="XP_062788216.1">
    <property type="nucleotide sequence ID" value="XM_062932165.1"/>
</dbReference>
<proteinExistence type="predicted"/>
<keyword evidence="7" id="KW-1185">Reference proteome</keyword>
<feature type="domain" description="Zn(2)-C6 fungal-type" evidence="5">
    <location>
        <begin position="8"/>
        <end position="37"/>
    </location>
</feature>
<reference evidence="6 7" key="1">
    <citation type="submission" date="2024-01" db="EMBL/GenBank/DDBJ databases">
        <title>Comparative genomics of Cryptococcus and Kwoniella reveals pathogenesis evolution and contrasting modes of karyotype evolution via chromosome fusion or intercentromeric recombination.</title>
        <authorList>
            <person name="Coelho M.A."/>
            <person name="David-Palma M."/>
            <person name="Shea T."/>
            <person name="Bowers K."/>
            <person name="McGinley-Smith S."/>
            <person name="Mohammad A.W."/>
            <person name="Gnirke A."/>
            <person name="Yurkov A.M."/>
            <person name="Nowrousian M."/>
            <person name="Sun S."/>
            <person name="Cuomo C.A."/>
            <person name="Heitman J."/>
        </authorList>
    </citation>
    <scope>NUCLEOTIDE SEQUENCE [LARGE SCALE GENOMIC DNA]</scope>
    <source>
        <strain evidence="6">CBS 11374</strain>
    </source>
</reference>
<dbReference type="InterPro" id="IPR001138">
    <property type="entry name" value="Zn2Cys6_DnaBD"/>
</dbReference>
<evidence type="ECO:0000313" key="7">
    <source>
        <dbReference type="Proteomes" id="UP001329825"/>
    </source>
</evidence>
<feature type="compositionally biased region" description="Polar residues" evidence="4">
    <location>
        <begin position="104"/>
        <end position="115"/>
    </location>
</feature>
<gene>
    <name evidence="6" type="ORF">IL334_000381</name>
</gene>
<protein>
    <recommendedName>
        <fullName evidence="5">Zn(2)-C6 fungal-type domain-containing protein</fullName>
    </recommendedName>
</protein>
<comment type="subcellular location">
    <subcellularLocation>
        <location evidence="1">Nucleus</location>
    </subcellularLocation>
</comment>
<name>A0ABZ1CP01_9TREE</name>
<keyword evidence="3" id="KW-0539">Nucleus</keyword>
<dbReference type="CDD" id="cd00067">
    <property type="entry name" value="GAL4"/>
    <property type="match status" value="1"/>
</dbReference>
<dbReference type="CDD" id="cd12148">
    <property type="entry name" value="fungal_TF_MHR"/>
    <property type="match status" value="1"/>
</dbReference>
<dbReference type="PANTHER" id="PTHR31001">
    <property type="entry name" value="UNCHARACTERIZED TRANSCRIPTIONAL REGULATORY PROTEIN"/>
    <property type="match status" value="1"/>
</dbReference>
<feature type="region of interest" description="Disordered" evidence="4">
    <location>
        <begin position="93"/>
        <end position="119"/>
    </location>
</feature>
<dbReference type="PANTHER" id="PTHR31001:SF90">
    <property type="entry name" value="CENTROMERE DNA-BINDING PROTEIN COMPLEX CBF3 SUBUNIT B"/>
    <property type="match status" value="1"/>
</dbReference>
<keyword evidence="2" id="KW-0479">Metal-binding</keyword>
<sequence>MSGRKAYTCIPCRNRKIKCDRHRVCGQCKRKSITCEWPSNGIPLEDEMPSTASPSSSTQPHIPRYAVQVESRDSTPPTVDVPHTVVHAEQLDHSILNDPKGLPTNGNTPKGSTPRQAFPFDGEGVWTEHLVTERLMKPLPSRAEADTLLERVEWIHHPLHLPTFLAQYNRFWTMSISQRCETVHSRWLALLYIVLCLGDHFGDEELSTNATLEAELVAACEDALAYSDFLNQPTMETLQTIICLNIYLNNKNRVTAAKSLLGTAIKMAICMGLSRIPNETHISDEQGAIEREIGRRIWWSLVCQDAYTASNSGFSYSINLSHSSTGKFANVEDEEIRGGSSYFSRPIKDINSSTFHLCKINFAIVVRSFIDAVNLNFPDASYEDIMSLDKRFRQVYENLPIQLRPDLTQAFELSFAGSKRYLVEQRIFMGITLHNRIMRLHRSYMVRGYDDPRYSYSTKVCLESAYALLDLVKQSPQTLCKWWVVLVHVWTSGLIISADLVRGTQDSQTRDKHRNGVKMALSLLEPISRTSPVALRGVKVLKALLETDQVQAESRKRKRTDDQPPNNFTENNITSIEELEQLLRDAASAPTSAHNLPEANVVPDEFWRTLFQMNQW</sequence>
<dbReference type="PROSITE" id="PS00463">
    <property type="entry name" value="ZN2_CY6_FUNGAL_1"/>
    <property type="match status" value="1"/>
</dbReference>
<feature type="region of interest" description="Disordered" evidence="4">
    <location>
        <begin position="551"/>
        <end position="571"/>
    </location>
</feature>
<evidence type="ECO:0000256" key="4">
    <source>
        <dbReference type="SAM" id="MobiDB-lite"/>
    </source>
</evidence>
<dbReference type="SMART" id="SM00906">
    <property type="entry name" value="Fungal_trans"/>
    <property type="match status" value="1"/>
</dbReference>
<dbReference type="EMBL" id="CP141881">
    <property type="protein sequence ID" value="WRT63476.1"/>
    <property type="molecule type" value="Genomic_DNA"/>
</dbReference>
<dbReference type="Pfam" id="PF00172">
    <property type="entry name" value="Zn_clus"/>
    <property type="match status" value="1"/>
</dbReference>
<dbReference type="InterPro" id="IPR036864">
    <property type="entry name" value="Zn2-C6_fun-type_DNA-bd_sf"/>
</dbReference>
<evidence type="ECO:0000259" key="5">
    <source>
        <dbReference type="PROSITE" id="PS50048"/>
    </source>
</evidence>
<evidence type="ECO:0000256" key="3">
    <source>
        <dbReference type="ARBA" id="ARBA00023242"/>
    </source>
</evidence>
<dbReference type="SUPFAM" id="SSF57701">
    <property type="entry name" value="Zn2/Cys6 DNA-binding domain"/>
    <property type="match status" value="1"/>
</dbReference>
<dbReference type="Proteomes" id="UP001329825">
    <property type="component" value="Chromosome 1"/>
</dbReference>
<evidence type="ECO:0000313" key="6">
    <source>
        <dbReference type="EMBL" id="WRT63476.1"/>
    </source>
</evidence>
<dbReference type="Gene3D" id="4.10.240.10">
    <property type="entry name" value="Zn(2)-C6 fungal-type DNA-binding domain"/>
    <property type="match status" value="1"/>
</dbReference>
<evidence type="ECO:0000256" key="1">
    <source>
        <dbReference type="ARBA" id="ARBA00004123"/>
    </source>
</evidence>
<accession>A0ABZ1CP01</accession>